<evidence type="ECO:0008006" key="4">
    <source>
        <dbReference type="Google" id="ProtNLM"/>
    </source>
</evidence>
<keyword evidence="3" id="KW-1185">Reference proteome</keyword>
<evidence type="ECO:0000256" key="1">
    <source>
        <dbReference type="PROSITE-ProRule" id="PRU00023"/>
    </source>
</evidence>
<dbReference type="PROSITE" id="PS50088">
    <property type="entry name" value="ANK_REPEAT"/>
    <property type="match status" value="1"/>
</dbReference>
<keyword evidence="1" id="KW-0040">ANK repeat</keyword>
<dbReference type="Proteomes" id="UP000001396">
    <property type="component" value="Unassembled WGS sequence"/>
</dbReference>
<dbReference type="InterPro" id="IPR002110">
    <property type="entry name" value="Ankyrin_rpt"/>
</dbReference>
<organism evidence="2 3">
    <name type="scientific">Heterostelium pallidum (strain ATCC 26659 / Pp 5 / PN500)</name>
    <name type="common">Cellular slime mold</name>
    <name type="synonym">Polysphondylium pallidum</name>
    <dbReference type="NCBI Taxonomy" id="670386"/>
    <lineage>
        <taxon>Eukaryota</taxon>
        <taxon>Amoebozoa</taxon>
        <taxon>Evosea</taxon>
        <taxon>Eumycetozoa</taxon>
        <taxon>Dictyostelia</taxon>
        <taxon>Acytosteliales</taxon>
        <taxon>Acytosteliaceae</taxon>
        <taxon>Heterostelium</taxon>
    </lineage>
</organism>
<comment type="caution">
    <text evidence="2">The sequence shown here is derived from an EMBL/GenBank/DDBJ whole genome shotgun (WGS) entry which is preliminary data.</text>
</comment>
<evidence type="ECO:0000313" key="2">
    <source>
        <dbReference type="EMBL" id="EFA77062.1"/>
    </source>
</evidence>
<dbReference type="Gene3D" id="1.25.40.20">
    <property type="entry name" value="Ankyrin repeat-containing domain"/>
    <property type="match status" value="1"/>
</dbReference>
<dbReference type="InterPro" id="IPR036770">
    <property type="entry name" value="Ankyrin_rpt-contain_sf"/>
</dbReference>
<dbReference type="PROSITE" id="PS50297">
    <property type="entry name" value="ANK_REP_REGION"/>
    <property type="match status" value="1"/>
</dbReference>
<reference evidence="2 3" key="1">
    <citation type="journal article" date="2011" name="Genome Res.">
        <title>Phylogeny-wide analysis of social amoeba genomes highlights ancient origins for complex intercellular communication.</title>
        <authorList>
            <person name="Heidel A.J."/>
            <person name="Lawal H.M."/>
            <person name="Felder M."/>
            <person name="Schilde C."/>
            <person name="Helps N.R."/>
            <person name="Tunggal B."/>
            <person name="Rivero F."/>
            <person name="John U."/>
            <person name="Schleicher M."/>
            <person name="Eichinger L."/>
            <person name="Platzer M."/>
            <person name="Noegel A.A."/>
            <person name="Schaap P."/>
            <person name="Gloeckner G."/>
        </authorList>
    </citation>
    <scope>NUCLEOTIDE SEQUENCE [LARGE SCALE GENOMIC DNA]</scope>
    <source>
        <strain evidence="3">ATCC 26659 / Pp 5 / PN500</strain>
    </source>
</reference>
<dbReference type="AlphaFoldDB" id="D3BP52"/>
<dbReference type="Pfam" id="PF12796">
    <property type="entry name" value="Ank_2"/>
    <property type="match status" value="1"/>
</dbReference>
<dbReference type="SUPFAM" id="SSF48403">
    <property type="entry name" value="Ankyrin repeat"/>
    <property type="match status" value="1"/>
</dbReference>
<evidence type="ECO:0000313" key="3">
    <source>
        <dbReference type="Proteomes" id="UP000001396"/>
    </source>
</evidence>
<proteinExistence type="predicted"/>
<gene>
    <name evidence="2" type="ORF">PPL_09815</name>
</gene>
<dbReference type="RefSeq" id="XP_020429191.1">
    <property type="nucleotide sequence ID" value="XM_020580604.1"/>
</dbReference>
<protein>
    <recommendedName>
        <fullName evidence="4">Ankyrin repeat-containing protein</fullName>
    </recommendedName>
</protein>
<dbReference type="GeneID" id="31365287"/>
<accession>D3BP52</accession>
<dbReference type="InParanoid" id="D3BP52"/>
<feature type="repeat" description="ANK" evidence="1">
    <location>
        <begin position="149"/>
        <end position="181"/>
    </location>
</feature>
<sequence>MIQSIRGQILEKIIMSTIDNSFHLVFSNKYLSKLIFDVIRASASKFKQTEFDLQEIENRILKRFNYTSVSNKRISTSNLIIDNNINSNNNSSSSSISSSLFSNNIIENNSSSNSSIEKTIEEDLLAMTNAASRGDVQTIKFLFDHRTERNDTALYTAAAHGHLNVVEFLLDNYYSTTTEHQENQHQHQQQQNIFFDYTNHKAMGGQSDLTDIRTGVVSWLSGGCQVHP</sequence>
<name>D3BP52_HETP5</name>
<dbReference type="EMBL" id="ADBJ01000044">
    <property type="protein sequence ID" value="EFA77062.1"/>
    <property type="molecule type" value="Genomic_DNA"/>
</dbReference>